<name>A0A0J6CAZ7_9BACT</name>
<feature type="transmembrane region" description="Helical" evidence="1">
    <location>
        <begin position="124"/>
        <end position="143"/>
    </location>
</feature>
<dbReference type="RefSeq" id="WP_048318192.1">
    <property type="nucleotide sequence ID" value="NZ_AP031410.1"/>
</dbReference>
<reference evidence="2 3" key="1">
    <citation type="submission" date="2015-06" db="EMBL/GenBank/DDBJ databases">
        <title>Draft Genome Sequence of Parabacteroides goldsteinii with Putative Novel Metallo-Beta-Lactamases Isolated from a Blood Culture from a Human Patient.</title>
        <authorList>
            <person name="Krogh T.J."/>
            <person name="Agergaard C.N."/>
            <person name="Moller-Jensen J."/>
            <person name="Justesen U.S."/>
        </authorList>
    </citation>
    <scope>NUCLEOTIDE SEQUENCE [LARGE SCALE GENOMIC DNA]</scope>
    <source>
        <strain evidence="2 3">910340</strain>
    </source>
</reference>
<organism evidence="2 3">
    <name type="scientific">Parabacteroides goldsteinii</name>
    <dbReference type="NCBI Taxonomy" id="328812"/>
    <lineage>
        <taxon>Bacteria</taxon>
        <taxon>Pseudomonadati</taxon>
        <taxon>Bacteroidota</taxon>
        <taxon>Bacteroidia</taxon>
        <taxon>Bacteroidales</taxon>
        <taxon>Tannerellaceae</taxon>
        <taxon>Parabacteroides</taxon>
    </lineage>
</organism>
<feature type="transmembrane region" description="Helical" evidence="1">
    <location>
        <begin position="155"/>
        <end position="175"/>
    </location>
</feature>
<keyword evidence="1" id="KW-1133">Transmembrane helix</keyword>
<feature type="transmembrane region" description="Helical" evidence="1">
    <location>
        <begin position="48"/>
        <end position="72"/>
    </location>
</feature>
<evidence type="ECO:0000313" key="3">
    <source>
        <dbReference type="Proteomes" id="UP000036166"/>
    </source>
</evidence>
<dbReference type="AlphaFoldDB" id="A0A0J6CAZ7"/>
<sequence length="196" mass="23086">MELEELKAGWNVLNERLAQNEILNKRIIKEMIINRTQSAYERLFRFDLFGLILAFVMCVLFPVLVVTGKIVMQPLSFAVLEGTIGIGFIIQVFFSAILLRFNMEKKRICELARLTLIYKLWMKRNFMFASGLVVSALIAFLFIEKARLVANWEIRLILILLFISIMMFYQIRFYLRNIRTIEKGLEELKEFEEEVG</sequence>
<proteinExistence type="predicted"/>
<dbReference type="EMBL" id="LFJV01000185">
    <property type="protein sequence ID" value="KMM30625.1"/>
    <property type="molecule type" value="Genomic_DNA"/>
</dbReference>
<accession>A0A0J6CAZ7</accession>
<comment type="caution">
    <text evidence="2">The sequence shown here is derived from an EMBL/GenBank/DDBJ whole genome shotgun (WGS) entry which is preliminary data.</text>
</comment>
<dbReference type="PATRIC" id="fig|328812.4.peg.1754"/>
<keyword evidence="1" id="KW-0812">Transmembrane</keyword>
<keyword evidence="1" id="KW-0472">Membrane</keyword>
<gene>
    <name evidence="2" type="ORF">ACM15_26965</name>
</gene>
<feature type="transmembrane region" description="Helical" evidence="1">
    <location>
        <begin position="84"/>
        <end position="103"/>
    </location>
</feature>
<dbReference type="Proteomes" id="UP000036166">
    <property type="component" value="Unassembled WGS sequence"/>
</dbReference>
<evidence type="ECO:0000256" key="1">
    <source>
        <dbReference type="SAM" id="Phobius"/>
    </source>
</evidence>
<dbReference type="GeneID" id="69982495"/>
<evidence type="ECO:0000313" key="2">
    <source>
        <dbReference type="EMBL" id="KMM30625.1"/>
    </source>
</evidence>
<protein>
    <submittedName>
        <fullName evidence="2">Uncharacterized protein</fullName>
    </submittedName>
</protein>